<dbReference type="HOGENOM" id="CLU_1723606_0_0_1"/>
<reference evidence="2 3" key="1">
    <citation type="submission" date="2012-10" db="EMBL/GenBank/DDBJ databases">
        <title>Genome sequencing and analysis of entomopathogenic fungi Beauveria bassiana D1-5.</title>
        <authorList>
            <person name="Li Q."/>
            <person name="Wang L."/>
            <person name="Zhang Z."/>
            <person name="Wang Q."/>
            <person name="Ren J."/>
            <person name="Wang M."/>
            <person name="Xu W."/>
            <person name="Wang J."/>
            <person name="Lu Y."/>
            <person name="Du Q."/>
            <person name="Sun Z."/>
        </authorList>
    </citation>
    <scope>NUCLEOTIDE SEQUENCE [LARGE SCALE GENOMIC DNA]</scope>
    <source>
        <strain evidence="2 3">D1-5</strain>
    </source>
</reference>
<dbReference type="AlphaFoldDB" id="A0A0A2W0H9"/>
<gene>
    <name evidence="2" type="ORF">BBAD15_g2144</name>
</gene>
<dbReference type="Proteomes" id="UP000030106">
    <property type="component" value="Unassembled WGS sequence"/>
</dbReference>
<proteinExistence type="predicted"/>
<dbReference type="Gene3D" id="2.40.40.10">
    <property type="entry name" value="RlpA-like domain"/>
    <property type="match status" value="1"/>
</dbReference>
<dbReference type="InterPro" id="IPR036908">
    <property type="entry name" value="RlpA-like_sf"/>
</dbReference>
<accession>A0A0A2W0H9</accession>
<protein>
    <recommendedName>
        <fullName evidence="4">Ecp2 effector protein domain-containing protein</fullName>
    </recommendedName>
</protein>
<organism evidence="2 3">
    <name type="scientific">Beauveria bassiana D1-5</name>
    <dbReference type="NCBI Taxonomy" id="1245745"/>
    <lineage>
        <taxon>Eukaryota</taxon>
        <taxon>Fungi</taxon>
        <taxon>Dikarya</taxon>
        <taxon>Ascomycota</taxon>
        <taxon>Pezizomycotina</taxon>
        <taxon>Sordariomycetes</taxon>
        <taxon>Hypocreomycetidae</taxon>
        <taxon>Hypocreales</taxon>
        <taxon>Cordycipitaceae</taxon>
        <taxon>Beauveria</taxon>
    </lineage>
</organism>
<name>A0A0A2W0H9_BEABA</name>
<dbReference type="eggNOG" id="ENOG502SUYY">
    <property type="taxonomic scope" value="Eukaryota"/>
</dbReference>
<dbReference type="EMBL" id="ANFO01000142">
    <property type="protein sequence ID" value="KGQ12112.1"/>
    <property type="molecule type" value="Genomic_DNA"/>
</dbReference>
<dbReference type="OrthoDB" id="623670at2759"/>
<feature type="chain" id="PRO_5001996251" description="Ecp2 effector protein domain-containing protein" evidence="1">
    <location>
        <begin position="22"/>
        <end position="151"/>
    </location>
</feature>
<dbReference type="CDD" id="cd22191">
    <property type="entry name" value="DPBB_RlpA_EXP_N-like"/>
    <property type="match status" value="1"/>
</dbReference>
<sequence length="151" mass="16267">MHLSLSVIVAFLAVGIHGAPAAEDVEKRAIITSGTNDGSIFQFGDASRCRKLFYDSGACGLSTYFKGKVPSNMPLVAVPSRVFDKFGQAQHNKLCAKTITMTYKGVTRRAIVADENTSDEQSIDMCLGDWKAFGGKDGDGTLRRGVKWTIG</sequence>
<evidence type="ECO:0000256" key="1">
    <source>
        <dbReference type="SAM" id="SignalP"/>
    </source>
</evidence>
<feature type="signal peptide" evidence="1">
    <location>
        <begin position="1"/>
        <end position="21"/>
    </location>
</feature>
<evidence type="ECO:0000313" key="2">
    <source>
        <dbReference type="EMBL" id="KGQ12112.1"/>
    </source>
</evidence>
<keyword evidence="1" id="KW-0732">Signal</keyword>
<comment type="caution">
    <text evidence="2">The sequence shown here is derived from an EMBL/GenBank/DDBJ whole genome shotgun (WGS) entry which is preliminary data.</text>
</comment>
<evidence type="ECO:0000313" key="3">
    <source>
        <dbReference type="Proteomes" id="UP000030106"/>
    </source>
</evidence>
<evidence type="ECO:0008006" key="4">
    <source>
        <dbReference type="Google" id="ProtNLM"/>
    </source>
</evidence>